<dbReference type="GO" id="GO:0005829">
    <property type="term" value="C:cytosol"/>
    <property type="evidence" value="ECO:0007669"/>
    <property type="project" value="TreeGrafter"/>
</dbReference>
<dbReference type="EMBL" id="CP045700">
    <property type="protein sequence ID" value="QGA66421.1"/>
    <property type="molecule type" value="Genomic_DNA"/>
</dbReference>
<evidence type="ECO:0000256" key="2">
    <source>
        <dbReference type="ARBA" id="ARBA00001946"/>
    </source>
</evidence>
<dbReference type="InterPro" id="IPR015797">
    <property type="entry name" value="NUDIX_hydrolase-like_dom_sf"/>
</dbReference>
<dbReference type="Pfam" id="PF00293">
    <property type="entry name" value="NUDIX"/>
    <property type="match status" value="1"/>
</dbReference>
<name>A0A5Q0TID4_9VIBR</name>
<evidence type="ECO:0000256" key="7">
    <source>
        <dbReference type="ARBA" id="ARBA00032272"/>
    </source>
</evidence>
<organism evidence="9 10">
    <name type="scientific">Vibrio algicola</name>
    <dbReference type="NCBI Taxonomy" id="2662262"/>
    <lineage>
        <taxon>Bacteria</taxon>
        <taxon>Pseudomonadati</taxon>
        <taxon>Pseudomonadota</taxon>
        <taxon>Gammaproteobacteria</taxon>
        <taxon>Vibrionales</taxon>
        <taxon>Vibrionaceae</taxon>
        <taxon>Vibrio</taxon>
    </lineage>
</organism>
<evidence type="ECO:0000256" key="1">
    <source>
        <dbReference type="ARBA" id="ARBA00000847"/>
    </source>
</evidence>
<comment type="catalytic activity">
    <reaction evidence="1">
        <text>GDP-alpha-D-mannose + H2O = alpha-D-mannose 1-phosphate + GMP + 2 H(+)</text>
        <dbReference type="Rhea" id="RHEA:27978"/>
        <dbReference type="ChEBI" id="CHEBI:15377"/>
        <dbReference type="ChEBI" id="CHEBI:15378"/>
        <dbReference type="ChEBI" id="CHEBI:57527"/>
        <dbReference type="ChEBI" id="CHEBI:58115"/>
        <dbReference type="ChEBI" id="CHEBI:58409"/>
    </reaction>
</comment>
<dbReference type="PROSITE" id="PS00893">
    <property type="entry name" value="NUDIX_BOX"/>
    <property type="match status" value="1"/>
</dbReference>
<dbReference type="SUPFAM" id="SSF55811">
    <property type="entry name" value="Nudix"/>
    <property type="match status" value="1"/>
</dbReference>
<keyword evidence="10" id="KW-1185">Reference proteome</keyword>
<evidence type="ECO:0000256" key="4">
    <source>
        <dbReference type="ARBA" id="ARBA00016377"/>
    </source>
</evidence>
<proteinExistence type="inferred from homology"/>
<dbReference type="GO" id="GO:0006753">
    <property type="term" value="P:nucleoside phosphate metabolic process"/>
    <property type="evidence" value="ECO:0007669"/>
    <property type="project" value="TreeGrafter"/>
</dbReference>
<comment type="cofactor">
    <cofactor evidence="2">
        <name>Mg(2+)</name>
        <dbReference type="ChEBI" id="CHEBI:18420"/>
    </cofactor>
</comment>
<accession>A0A5Q0TID4</accession>
<evidence type="ECO:0000313" key="9">
    <source>
        <dbReference type="EMBL" id="QGA66421.1"/>
    </source>
</evidence>
<dbReference type="CDD" id="cd03424">
    <property type="entry name" value="NUDIX_ADPRase_Nudt5_UGPPase_Nudt14"/>
    <property type="match status" value="1"/>
</dbReference>
<dbReference type="PROSITE" id="PS51462">
    <property type="entry name" value="NUDIX"/>
    <property type="match status" value="1"/>
</dbReference>
<dbReference type="InterPro" id="IPR020084">
    <property type="entry name" value="NUDIX_hydrolase_CS"/>
</dbReference>
<dbReference type="Gene3D" id="3.90.79.10">
    <property type="entry name" value="Nucleoside Triphosphate Pyrophosphohydrolase"/>
    <property type="match status" value="1"/>
</dbReference>
<reference evidence="9 10" key="1">
    <citation type="submission" date="2019-10" db="EMBL/GenBank/DDBJ databases">
        <title>Vibrio sp. nov., isolated from Coralline algae surface.</title>
        <authorList>
            <person name="Geng Y."/>
            <person name="Zhang X."/>
        </authorList>
    </citation>
    <scope>NUCLEOTIDE SEQUENCE [LARGE SCALE GENOMIC DNA]</scope>
    <source>
        <strain evidence="9 10">SM1977</strain>
    </source>
</reference>
<evidence type="ECO:0000256" key="5">
    <source>
        <dbReference type="ARBA" id="ARBA00022801"/>
    </source>
</evidence>
<dbReference type="Proteomes" id="UP000348942">
    <property type="component" value="Chromosome 2"/>
</dbReference>
<dbReference type="GO" id="GO:0019693">
    <property type="term" value="P:ribose phosphate metabolic process"/>
    <property type="evidence" value="ECO:0007669"/>
    <property type="project" value="TreeGrafter"/>
</dbReference>
<evidence type="ECO:0000259" key="8">
    <source>
        <dbReference type="PROSITE" id="PS51462"/>
    </source>
</evidence>
<comment type="similarity">
    <text evidence="3">Belongs to the Nudix hydrolase family. NudK subfamily.</text>
</comment>
<dbReference type="PANTHER" id="PTHR11839:SF18">
    <property type="entry name" value="NUDIX HYDROLASE DOMAIN-CONTAINING PROTEIN"/>
    <property type="match status" value="1"/>
</dbReference>
<protein>
    <recommendedName>
        <fullName evidence="4">GDP-mannose pyrophosphatase</fullName>
    </recommendedName>
    <alternativeName>
        <fullName evidence="6">GDP-mannose hydrolase</fullName>
    </alternativeName>
    <alternativeName>
        <fullName evidence="7">GDPMK</fullName>
    </alternativeName>
</protein>
<evidence type="ECO:0000256" key="6">
    <source>
        <dbReference type="ARBA" id="ARBA00032162"/>
    </source>
</evidence>
<dbReference type="AlphaFoldDB" id="A0A5Q0TID4"/>
<sequence length="174" mass="19646">MRQQILHQWKNIQLIEKEVTLPTGQSICHTTIIHPGAAVILPITENGEIILLKQFRPSLNKWILELPAGTIENNEDPLTCAKRELTEETGYRAQEIHPLGQCTPMAGFCDEIQYLFVATRLSAPAQQQLDNDEIIDVTQASLKQVEQWICDDVLTDAKTITCISKAKLCGYFDR</sequence>
<keyword evidence="5" id="KW-0378">Hydrolase</keyword>
<feature type="domain" description="Nudix hydrolase" evidence="8">
    <location>
        <begin position="32"/>
        <end position="168"/>
    </location>
</feature>
<gene>
    <name evidence="9" type="ORF">GFB47_13400</name>
</gene>
<dbReference type="GO" id="GO:0016787">
    <property type="term" value="F:hydrolase activity"/>
    <property type="evidence" value="ECO:0007669"/>
    <property type="project" value="UniProtKB-KW"/>
</dbReference>
<evidence type="ECO:0000256" key="3">
    <source>
        <dbReference type="ARBA" id="ARBA00007275"/>
    </source>
</evidence>
<dbReference type="RefSeq" id="WP_153448554.1">
    <property type="nucleotide sequence ID" value="NZ_CP045700.1"/>
</dbReference>
<dbReference type="InterPro" id="IPR000086">
    <property type="entry name" value="NUDIX_hydrolase_dom"/>
</dbReference>
<dbReference type="PANTHER" id="PTHR11839">
    <property type="entry name" value="UDP/ADP-SUGAR PYROPHOSPHATASE"/>
    <property type="match status" value="1"/>
</dbReference>
<evidence type="ECO:0000313" key="10">
    <source>
        <dbReference type="Proteomes" id="UP000348942"/>
    </source>
</evidence>